<accession>A0A926DPP5</accession>
<dbReference type="InterPro" id="IPR000683">
    <property type="entry name" value="Gfo/Idh/MocA-like_OxRdtase_N"/>
</dbReference>
<dbReference type="PANTHER" id="PTHR43377">
    <property type="entry name" value="BILIVERDIN REDUCTASE A"/>
    <property type="match status" value="1"/>
</dbReference>
<dbReference type="Gene3D" id="3.40.50.720">
    <property type="entry name" value="NAD(P)-binding Rossmann-like Domain"/>
    <property type="match status" value="1"/>
</dbReference>
<organism evidence="3 4">
    <name type="scientific">Congzhengia minquanensis</name>
    <dbReference type="NCBI Taxonomy" id="2763657"/>
    <lineage>
        <taxon>Bacteria</taxon>
        <taxon>Bacillati</taxon>
        <taxon>Bacillota</taxon>
        <taxon>Clostridia</taxon>
        <taxon>Eubacteriales</taxon>
        <taxon>Oscillospiraceae</taxon>
        <taxon>Congzhengia</taxon>
    </lineage>
</organism>
<dbReference type="EMBL" id="JACRSU010000003">
    <property type="protein sequence ID" value="MBC8541020.1"/>
    <property type="molecule type" value="Genomic_DNA"/>
</dbReference>
<dbReference type="InterPro" id="IPR055170">
    <property type="entry name" value="GFO_IDH_MocA-like_dom"/>
</dbReference>
<dbReference type="Pfam" id="PF22725">
    <property type="entry name" value="GFO_IDH_MocA_C3"/>
    <property type="match status" value="1"/>
</dbReference>
<dbReference type="PANTHER" id="PTHR43377:SF1">
    <property type="entry name" value="BILIVERDIN REDUCTASE A"/>
    <property type="match status" value="1"/>
</dbReference>
<dbReference type="AlphaFoldDB" id="A0A926DPP5"/>
<dbReference type="Pfam" id="PF01408">
    <property type="entry name" value="GFO_IDH_MocA"/>
    <property type="match status" value="1"/>
</dbReference>
<dbReference type="RefSeq" id="WP_249312812.1">
    <property type="nucleotide sequence ID" value="NZ_JACRSU010000003.1"/>
</dbReference>
<evidence type="ECO:0000313" key="4">
    <source>
        <dbReference type="Proteomes" id="UP000611762"/>
    </source>
</evidence>
<dbReference type="InterPro" id="IPR036291">
    <property type="entry name" value="NAD(P)-bd_dom_sf"/>
</dbReference>
<feature type="domain" description="Gfo/Idh/MocA-like oxidoreductase N-terminal" evidence="1">
    <location>
        <begin position="2"/>
        <end position="121"/>
    </location>
</feature>
<feature type="domain" description="GFO/IDH/MocA-like oxidoreductase" evidence="2">
    <location>
        <begin position="132"/>
        <end position="249"/>
    </location>
</feature>
<evidence type="ECO:0000259" key="1">
    <source>
        <dbReference type="Pfam" id="PF01408"/>
    </source>
</evidence>
<evidence type="ECO:0000313" key="3">
    <source>
        <dbReference type="EMBL" id="MBC8541020.1"/>
    </source>
</evidence>
<dbReference type="InterPro" id="IPR051450">
    <property type="entry name" value="Gfo/Idh/MocA_Oxidoreductases"/>
</dbReference>
<dbReference type="SUPFAM" id="SSF55347">
    <property type="entry name" value="Glyceraldehyde-3-phosphate dehydrogenase-like, C-terminal domain"/>
    <property type="match status" value="1"/>
</dbReference>
<sequence length="336" mass="37459">MLKIGLIGCGGMGSVHANSWIALGDKVQLAAIADPQPEKAKEFCEKTGAKLYPDGEALLANEQQLDIIDVCVPTFLHTRYAVAAMEKGMNVFCEKPLCLNREEAELLLETKEKTGMKFQVGQVIRFWDEYCYVKHAAESGEFGKVLSGVFTRLSPNPKWSWENWFNDYTRSGTMALDLHVHDVDFIRYLMGREPDGFHTDCTRDADGVIQQIFTCFQYGDAVFTAEGCWDYPDCFPFSMAFRVKFEKATVTYKSDEKLMVYPVAGEAYEPELDKMKAEGKESGINVSNQGAYTNELRFFADFVSTGAKQEIAPLSEGVKSVLLALKEIDAAGGAKI</sequence>
<comment type="caution">
    <text evidence="3">The sequence shown here is derived from an EMBL/GenBank/DDBJ whole genome shotgun (WGS) entry which is preliminary data.</text>
</comment>
<protein>
    <submittedName>
        <fullName evidence="3">Gfo/Idh/MocA family oxidoreductase</fullName>
    </submittedName>
</protein>
<gene>
    <name evidence="3" type="ORF">H8698_08550</name>
</gene>
<keyword evidence="4" id="KW-1185">Reference proteome</keyword>
<dbReference type="SUPFAM" id="SSF51735">
    <property type="entry name" value="NAD(P)-binding Rossmann-fold domains"/>
    <property type="match status" value="1"/>
</dbReference>
<reference evidence="3" key="1">
    <citation type="submission" date="2020-08" db="EMBL/GenBank/DDBJ databases">
        <title>Genome public.</title>
        <authorList>
            <person name="Liu C."/>
            <person name="Sun Q."/>
        </authorList>
    </citation>
    <scope>NUCLEOTIDE SEQUENCE</scope>
    <source>
        <strain evidence="3">H8</strain>
    </source>
</reference>
<dbReference type="GO" id="GO:0000166">
    <property type="term" value="F:nucleotide binding"/>
    <property type="evidence" value="ECO:0007669"/>
    <property type="project" value="InterPro"/>
</dbReference>
<dbReference type="Proteomes" id="UP000611762">
    <property type="component" value="Unassembled WGS sequence"/>
</dbReference>
<name>A0A926DPP5_9FIRM</name>
<proteinExistence type="predicted"/>
<dbReference type="Gene3D" id="3.30.360.10">
    <property type="entry name" value="Dihydrodipicolinate Reductase, domain 2"/>
    <property type="match status" value="1"/>
</dbReference>
<evidence type="ECO:0000259" key="2">
    <source>
        <dbReference type="Pfam" id="PF22725"/>
    </source>
</evidence>